<accession>A0A8J0SML6</accession>
<proteinExistence type="predicted"/>
<dbReference type="KEGG" id="xtr:101733065"/>
<evidence type="ECO:0000313" key="3">
    <source>
        <dbReference type="Xenbase" id="XB-GENE-29086699"/>
    </source>
</evidence>
<dbReference type="AGR" id="Xenbase:XB-GENE-29086699"/>
<gene>
    <name evidence="2 3" type="primary">LOC101733065</name>
</gene>
<organism evidence="1 2">
    <name type="scientific">Xenopus tropicalis</name>
    <name type="common">Western clawed frog</name>
    <name type="synonym">Silurana tropicalis</name>
    <dbReference type="NCBI Taxonomy" id="8364"/>
    <lineage>
        <taxon>Eukaryota</taxon>
        <taxon>Metazoa</taxon>
        <taxon>Chordata</taxon>
        <taxon>Craniata</taxon>
        <taxon>Vertebrata</taxon>
        <taxon>Euteleostomi</taxon>
        <taxon>Amphibia</taxon>
        <taxon>Batrachia</taxon>
        <taxon>Anura</taxon>
        <taxon>Pipoidea</taxon>
        <taxon>Pipidae</taxon>
        <taxon>Xenopodinae</taxon>
        <taxon>Xenopus</taxon>
        <taxon>Silurana</taxon>
    </lineage>
</organism>
<reference evidence="2" key="1">
    <citation type="submission" date="2025-08" db="UniProtKB">
        <authorList>
            <consortium name="RefSeq"/>
        </authorList>
    </citation>
    <scope>IDENTIFICATION</scope>
    <source>
        <strain evidence="2">Nigerian</strain>
        <tissue evidence="2">Liver and blood</tissue>
    </source>
</reference>
<dbReference type="GeneID" id="101733065"/>
<dbReference type="AlphaFoldDB" id="A0A8J0SML6"/>
<evidence type="ECO:0000313" key="1">
    <source>
        <dbReference type="Proteomes" id="UP000008143"/>
    </source>
</evidence>
<evidence type="ECO:0000313" key="2">
    <source>
        <dbReference type="RefSeq" id="XP_012817649.1"/>
    </source>
</evidence>
<protein>
    <submittedName>
        <fullName evidence="2">Uncharacterized protein LOC101733065</fullName>
    </submittedName>
</protein>
<dbReference type="Xenbase" id="XB-GENE-29086699">
    <property type="gene designation" value="LOC101733065"/>
</dbReference>
<sequence>MSWKHQWDYHEAQTSIIERLHKEWTPPAAPCATPSTSLATKRNGTLVPNCEEEKSKPKKLKCDKVQQMRRCYTYNLQMNESHIFLSQKSCQDVRMHELKAKLTQVRLQKNNALSNSGVKREIIKPSELHYTVFQYSGPDRSHSGTTLVFKRAYPQKAHLMSSAHSNRLKDSPKPFHLELPQCHLRVGNVVPRQQAKILQQQQVKQNGHAAVNIIGL</sequence>
<name>A0A8J0SML6_XENTR</name>
<dbReference type="OrthoDB" id="9908270at2759"/>
<dbReference type="Proteomes" id="UP000008143">
    <property type="component" value="Chromosome 4"/>
</dbReference>
<keyword evidence="1" id="KW-1185">Reference proteome</keyword>
<dbReference type="RefSeq" id="XP_012817649.1">
    <property type="nucleotide sequence ID" value="XM_012962195.2"/>
</dbReference>